<evidence type="ECO:0000259" key="1">
    <source>
        <dbReference type="Pfam" id="PF02627"/>
    </source>
</evidence>
<dbReference type="AlphaFoldDB" id="A0A0C1FHD9"/>
<dbReference type="Proteomes" id="UP000031246">
    <property type="component" value="Unassembled WGS sequence"/>
</dbReference>
<sequence>MEKRINVFAKGMNALKPLLEMGQQLKKSSIGLTIIELVDFRVSQINACAYCLDMHSKDARANGETEQRLYGLSAWRETPYYTDRERAALAWAEAVTAAHVTDEVYLEATAHFSELEMIELTLLVTNINTWNRLNLAFPNAVGSYKVGMFG</sequence>
<organism evidence="2 3">
    <name type="scientific">Pedobacter kyungheensis</name>
    <dbReference type="NCBI Taxonomy" id="1069985"/>
    <lineage>
        <taxon>Bacteria</taxon>
        <taxon>Pseudomonadati</taxon>
        <taxon>Bacteroidota</taxon>
        <taxon>Sphingobacteriia</taxon>
        <taxon>Sphingobacteriales</taxon>
        <taxon>Sphingobacteriaceae</taxon>
        <taxon>Pedobacter</taxon>
    </lineage>
</organism>
<reference evidence="2 3" key="1">
    <citation type="submission" date="2014-10" db="EMBL/GenBank/DDBJ databases">
        <title>Pedobacter Kyungheensis.</title>
        <authorList>
            <person name="Anderson B.M."/>
            <person name="Newman J.D."/>
        </authorList>
    </citation>
    <scope>NUCLEOTIDE SEQUENCE [LARGE SCALE GENOMIC DNA]</scope>
    <source>
        <strain evidence="2 3">KACC 16221</strain>
    </source>
</reference>
<dbReference type="PANTHER" id="PTHR34846">
    <property type="entry name" value="4-CARBOXYMUCONOLACTONE DECARBOXYLASE FAMILY PROTEIN (AFU_ORTHOLOGUE AFUA_6G11590)"/>
    <property type="match status" value="1"/>
</dbReference>
<evidence type="ECO:0000313" key="2">
    <source>
        <dbReference type="EMBL" id="KIA92407.1"/>
    </source>
</evidence>
<proteinExistence type="predicted"/>
<accession>A0A0C1FHD9</accession>
<dbReference type="GO" id="GO:0051920">
    <property type="term" value="F:peroxiredoxin activity"/>
    <property type="evidence" value="ECO:0007669"/>
    <property type="project" value="InterPro"/>
</dbReference>
<name>A0A0C1FHD9_9SPHI</name>
<dbReference type="EMBL" id="JSYN01000020">
    <property type="protein sequence ID" value="KIA92407.1"/>
    <property type="molecule type" value="Genomic_DNA"/>
</dbReference>
<dbReference type="Gene3D" id="1.20.1290.10">
    <property type="entry name" value="AhpD-like"/>
    <property type="match status" value="1"/>
</dbReference>
<dbReference type="Pfam" id="PF02627">
    <property type="entry name" value="CMD"/>
    <property type="match status" value="1"/>
</dbReference>
<dbReference type="InterPro" id="IPR003779">
    <property type="entry name" value="CMD-like"/>
</dbReference>
<dbReference type="SUPFAM" id="SSF69118">
    <property type="entry name" value="AhpD-like"/>
    <property type="match status" value="1"/>
</dbReference>
<dbReference type="InterPro" id="IPR004675">
    <property type="entry name" value="AhpD_core"/>
</dbReference>
<dbReference type="InterPro" id="IPR029032">
    <property type="entry name" value="AhpD-like"/>
</dbReference>
<evidence type="ECO:0000313" key="3">
    <source>
        <dbReference type="Proteomes" id="UP000031246"/>
    </source>
</evidence>
<feature type="domain" description="Carboxymuconolactone decarboxylase-like" evidence="1">
    <location>
        <begin position="19"/>
        <end position="94"/>
    </location>
</feature>
<keyword evidence="3" id="KW-1185">Reference proteome</keyword>
<comment type="caution">
    <text evidence="2">The sequence shown here is derived from an EMBL/GenBank/DDBJ whole genome shotgun (WGS) entry which is preliminary data.</text>
</comment>
<dbReference type="NCBIfam" id="TIGR00778">
    <property type="entry name" value="ahpD_dom"/>
    <property type="match status" value="1"/>
</dbReference>
<gene>
    <name evidence="2" type="ORF">OC25_17210</name>
</gene>
<dbReference type="RefSeq" id="WP_039478537.1">
    <property type="nucleotide sequence ID" value="NZ_JSYN01000020.1"/>
</dbReference>
<dbReference type="PANTHER" id="PTHR34846:SF10">
    <property type="entry name" value="CYTOPLASMIC PROTEIN"/>
    <property type="match status" value="1"/>
</dbReference>
<protein>
    <submittedName>
        <fullName evidence="2">Carboxymuconolactone decarboxylase</fullName>
    </submittedName>
</protein>
<dbReference type="OrthoDB" id="9801997at2"/>